<dbReference type="EMBL" id="DVHC01000065">
    <property type="protein sequence ID" value="HIR59779.1"/>
    <property type="molecule type" value="Genomic_DNA"/>
</dbReference>
<gene>
    <name evidence="1" type="ORF">IAB38_06985</name>
</gene>
<evidence type="ECO:0000313" key="1">
    <source>
        <dbReference type="EMBL" id="HIR59779.1"/>
    </source>
</evidence>
<reference evidence="1" key="2">
    <citation type="journal article" date="2021" name="PeerJ">
        <title>Extensive microbial diversity within the chicken gut microbiome revealed by metagenomics and culture.</title>
        <authorList>
            <person name="Gilroy R."/>
            <person name="Ravi A."/>
            <person name="Getino M."/>
            <person name="Pursley I."/>
            <person name="Horton D.L."/>
            <person name="Alikhan N.F."/>
            <person name="Baker D."/>
            <person name="Gharbi K."/>
            <person name="Hall N."/>
            <person name="Watson M."/>
            <person name="Adriaenssens E.M."/>
            <person name="Foster-Nyarko E."/>
            <person name="Jarju S."/>
            <person name="Secka A."/>
            <person name="Antonio M."/>
            <person name="Oren A."/>
            <person name="Chaudhuri R.R."/>
            <person name="La Ragione R."/>
            <person name="Hildebrand F."/>
            <person name="Pallen M.J."/>
        </authorList>
    </citation>
    <scope>NUCLEOTIDE SEQUENCE</scope>
    <source>
        <strain evidence="1">CHK184-20233</strain>
    </source>
</reference>
<protein>
    <submittedName>
        <fullName evidence="1">Uncharacterized protein</fullName>
    </submittedName>
</protein>
<dbReference type="AlphaFoldDB" id="A0A9D1DVV3"/>
<evidence type="ECO:0000313" key="2">
    <source>
        <dbReference type="Proteomes" id="UP000824232"/>
    </source>
</evidence>
<name>A0A9D1DVV3_9FIRM</name>
<organism evidence="1 2">
    <name type="scientific">Candidatus Onthousia excrementipullorum</name>
    <dbReference type="NCBI Taxonomy" id="2840884"/>
    <lineage>
        <taxon>Bacteria</taxon>
        <taxon>Bacillati</taxon>
        <taxon>Bacillota</taxon>
        <taxon>Bacilli</taxon>
        <taxon>Candidatus Onthousia</taxon>
    </lineage>
</organism>
<sequence length="152" mass="18500">MIKYYYARITDRNLYIDDVNLLEYLNKYFPNIYAYYQEMVKKNDIVDFNKYKESRTSFNRKVKEEGLSPYLLLKKENGELRELNTNTPLVISNIKKPKLKELTREELAILFTEDYIKRTNKYIYYPSVLDNNPIFDLDYIEEEKFKIIKKTN</sequence>
<accession>A0A9D1DVV3</accession>
<dbReference type="Proteomes" id="UP000824232">
    <property type="component" value="Unassembled WGS sequence"/>
</dbReference>
<comment type="caution">
    <text evidence="1">The sequence shown here is derived from an EMBL/GenBank/DDBJ whole genome shotgun (WGS) entry which is preliminary data.</text>
</comment>
<proteinExistence type="predicted"/>
<reference evidence="1" key="1">
    <citation type="submission" date="2020-10" db="EMBL/GenBank/DDBJ databases">
        <authorList>
            <person name="Gilroy R."/>
        </authorList>
    </citation>
    <scope>NUCLEOTIDE SEQUENCE</scope>
    <source>
        <strain evidence="1">CHK184-20233</strain>
    </source>
</reference>